<protein>
    <submittedName>
        <fullName evidence="1">Uncharacterized protein</fullName>
    </submittedName>
</protein>
<comment type="caution">
    <text evidence="1">The sequence shown here is derived from an EMBL/GenBank/DDBJ whole genome shotgun (WGS) entry which is preliminary data.</text>
</comment>
<name>A0AAV2PUF9_MEGNR</name>
<dbReference type="AlphaFoldDB" id="A0AAV2PUF9"/>
<proteinExistence type="predicted"/>
<dbReference type="EMBL" id="CAXKWB010001217">
    <property type="protein sequence ID" value="CAL4063674.1"/>
    <property type="molecule type" value="Genomic_DNA"/>
</dbReference>
<feature type="non-terminal residue" evidence="1">
    <location>
        <position position="1"/>
    </location>
</feature>
<feature type="non-terminal residue" evidence="1">
    <location>
        <position position="140"/>
    </location>
</feature>
<reference evidence="1 2" key="1">
    <citation type="submission" date="2024-05" db="EMBL/GenBank/DDBJ databases">
        <authorList>
            <person name="Wallberg A."/>
        </authorList>
    </citation>
    <scope>NUCLEOTIDE SEQUENCE [LARGE SCALE GENOMIC DNA]</scope>
</reference>
<evidence type="ECO:0000313" key="1">
    <source>
        <dbReference type="EMBL" id="CAL4063674.1"/>
    </source>
</evidence>
<sequence>DCLVCPRCLVHETYEIQKWGGEEVVFYSYIANDTVVRLSITYEGLDKNDFFTLFYFSPSTNSSMWTETKNADQPIEFYLEPMNISNEWAEFRISSQKEKIYVTYDERKTVKEFNITQDAAAFDNLHIWTNSISLCKEGEN</sequence>
<dbReference type="Proteomes" id="UP001497623">
    <property type="component" value="Unassembled WGS sequence"/>
</dbReference>
<keyword evidence="2" id="KW-1185">Reference proteome</keyword>
<evidence type="ECO:0000313" key="2">
    <source>
        <dbReference type="Proteomes" id="UP001497623"/>
    </source>
</evidence>
<accession>A0AAV2PUF9</accession>
<gene>
    <name evidence="1" type="ORF">MNOR_LOCUS3529</name>
</gene>
<organism evidence="1 2">
    <name type="scientific">Meganyctiphanes norvegica</name>
    <name type="common">Northern krill</name>
    <name type="synonym">Thysanopoda norvegica</name>
    <dbReference type="NCBI Taxonomy" id="48144"/>
    <lineage>
        <taxon>Eukaryota</taxon>
        <taxon>Metazoa</taxon>
        <taxon>Ecdysozoa</taxon>
        <taxon>Arthropoda</taxon>
        <taxon>Crustacea</taxon>
        <taxon>Multicrustacea</taxon>
        <taxon>Malacostraca</taxon>
        <taxon>Eumalacostraca</taxon>
        <taxon>Eucarida</taxon>
        <taxon>Euphausiacea</taxon>
        <taxon>Euphausiidae</taxon>
        <taxon>Meganyctiphanes</taxon>
    </lineage>
</organism>